<keyword evidence="3 12" id="KW-0813">Transport</keyword>
<evidence type="ECO:0000256" key="4">
    <source>
        <dbReference type="ARBA" id="ARBA00022461"/>
    </source>
</evidence>
<evidence type="ECO:0000256" key="7">
    <source>
        <dbReference type="ARBA" id="ARBA00023053"/>
    </source>
</evidence>
<gene>
    <name evidence="14" type="ORF">Ocin01_01222</name>
</gene>
<dbReference type="OrthoDB" id="6021021at2759"/>
<comment type="caution">
    <text evidence="14">The sequence shown here is derived from an EMBL/GenBank/DDBJ whole genome shotgun (WGS) entry which is preliminary data.</text>
</comment>
<keyword evidence="5 12" id="KW-0812">Transmembrane</keyword>
<dbReference type="Pfam" id="PF00858">
    <property type="entry name" value="ASC"/>
    <property type="match status" value="1"/>
</dbReference>
<accession>A0A1D2NJW5</accession>
<comment type="subcellular location">
    <subcellularLocation>
        <location evidence="1">Membrane</location>
        <topology evidence="1">Multi-pass membrane protein</topology>
    </subcellularLocation>
</comment>
<keyword evidence="8 12" id="KW-0406">Ion transport</keyword>
<dbReference type="PANTHER" id="PTHR11690">
    <property type="entry name" value="AMILORIDE-SENSITIVE SODIUM CHANNEL-RELATED"/>
    <property type="match status" value="1"/>
</dbReference>
<proteinExistence type="inferred from homology"/>
<keyword evidence="7" id="KW-0915">Sodium</keyword>
<keyword evidence="11 12" id="KW-0407">Ion channel</keyword>
<reference evidence="14 15" key="1">
    <citation type="journal article" date="2016" name="Genome Biol. Evol.">
        <title>Gene Family Evolution Reflects Adaptation to Soil Environmental Stressors in the Genome of the Collembolan Orchesella cincta.</title>
        <authorList>
            <person name="Faddeeva-Vakhrusheva A."/>
            <person name="Derks M.F."/>
            <person name="Anvar S.Y."/>
            <person name="Agamennone V."/>
            <person name="Suring W."/>
            <person name="Smit S."/>
            <person name="van Straalen N.M."/>
            <person name="Roelofs D."/>
        </authorList>
    </citation>
    <scope>NUCLEOTIDE SEQUENCE [LARGE SCALE GENOMIC DNA]</scope>
    <source>
        <tissue evidence="14">Mixed pool</tissue>
    </source>
</reference>
<name>A0A1D2NJW5_ORCCI</name>
<evidence type="ECO:0000256" key="8">
    <source>
        <dbReference type="ARBA" id="ARBA00023065"/>
    </source>
</evidence>
<keyword evidence="15" id="KW-1185">Reference proteome</keyword>
<dbReference type="AlphaFoldDB" id="A0A1D2NJW5"/>
<evidence type="ECO:0000256" key="12">
    <source>
        <dbReference type="RuleBase" id="RU000679"/>
    </source>
</evidence>
<dbReference type="GO" id="GO:0015280">
    <property type="term" value="F:ligand-gated sodium channel activity"/>
    <property type="evidence" value="ECO:0007669"/>
    <property type="project" value="TreeGrafter"/>
</dbReference>
<evidence type="ECO:0000256" key="6">
    <source>
        <dbReference type="ARBA" id="ARBA00022989"/>
    </source>
</evidence>
<evidence type="ECO:0000256" key="13">
    <source>
        <dbReference type="SAM" id="Phobius"/>
    </source>
</evidence>
<evidence type="ECO:0000256" key="3">
    <source>
        <dbReference type="ARBA" id="ARBA00022448"/>
    </source>
</evidence>
<keyword evidence="10 12" id="KW-0739">Sodium transport</keyword>
<evidence type="ECO:0000256" key="11">
    <source>
        <dbReference type="ARBA" id="ARBA00023303"/>
    </source>
</evidence>
<evidence type="ECO:0000256" key="5">
    <source>
        <dbReference type="ARBA" id="ARBA00022692"/>
    </source>
</evidence>
<evidence type="ECO:0000256" key="2">
    <source>
        <dbReference type="ARBA" id="ARBA00007193"/>
    </source>
</evidence>
<evidence type="ECO:0000256" key="1">
    <source>
        <dbReference type="ARBA" id="ARBA00004141"/>
    </source>
</evidence>
<comment type="similarity">
    <text evidence="2 12">Belongs to the amiloride-sensitive sodium channel (TC 1.A.6) family.</text>
</comment>
<sequence length="412" mass="47651">MEACINLVFLDNFRKSSIILVFFKRKMVEKNQTSFECCPQNRRLEGFIGKTIRESVLHGVKYLVTPNLHYSERIYWIFAVAASFGYAIFLVLDLVDKYNQNPLILSFQSKETQVSQIAFPAITICNVNILKGDVIRNTVFDYRRRREEGLAKNITAGQLLDIDPEFRAMFTDILQFGQFCFQAKSFRRYMNEKIVDIKGYPDYVLQINDYIMSRDDTAYDGIYKFLDSYSDELGDLYKHATHNCQDMILKCMWEENELPCHKMFFEINTRHGRCCVFNMMPKYILGNLLENDTRKLEEESRLPNLAIEEWKQFNLSDMLLSEESTVQTSYPRRQKAGGKPFGLSLLLNPELDLYSACNTNDALGLKMVAHSPISFPSIMDMGMPIAPSSEVFVDIEPKITISNDDLSSVDIF</sequence>
<evidence type="ECO:0000313" key="15">
    <source>
        <dbReference type="Proteomes" id="UP000094527"/>
    </source>
</evidence>
<dbReference type="STRING" id="48709.A0A1D2NJW5"/>
<dbReference type="Gene3D" id="2.60.470.10">
    <property type="entry name" value="Acid-sensing ion channels like domains"/>
    <property type="match status" value="1"/>
</dbReference>
<evidence type="ECO:0000256" key="10">
    <source>
        <dbReference type="ARBA" id="ARBA00023201"/>
    </source>
</evidence>
<evidence type="ECO:0000313" key="14">
    <source>
        <dbReference type="EMBL" id="ODN05519.1"/>
    </source>
</evidence>
<protein>
    <submittedName>
        <fullName evidence="14">Sodium channel protein Nach</fullName>
    </submittedName>
</protein>
<evidence type="ECO:0000256" key="9">
    <source>
        <dbReference type="ARBA" id="ARBA00023136"/>
    </source>
</evidence>
<organism evidence="14 15">
    <name type="scientific">Orchesella cincta</name>
    <name type="common">Springtail</name>
    <name type="synonym">Podura cincta</name>
    <dbReference type="NCBI Taxonomy" id="48709"/>
    <lineage>
        <taxon>Eukaryota</taxon>
        <taxon>Metazoa</taxon>
        <taxon>Ecdysozoa</taxon>
        <taxon>Arthropoda</taxon>
        <taxon>Hexapoda</taxon>
        <taxon>Collembola</taxon>
        <taxon>Entomobryomorpha</taxon>
        <taxon>Entomobryoidea</taxon>
        <taxon>Orchesellidae</taxon>
        <taxon>Orchesellinae</taxon>
        <taxon>Orchesella</taxon>
    </lineage>
</organism>
<keyword evidence="6 13" id="KW-1133">Transmembrane helix</keyword>
<dbReference type="Proteomes" id="UP000094527">
    <property type="component" value="Unassembled WGS sequence"/>
</dbReference>
<dbReference type="GO" id="GO:0005886">
    <property type="term" value="C:plasma membrane"/>
    <property type="evidence" value="ECO:0007669"/>
    <property type="project" value="TreeGrafter"/>
</dbReference>
<dbReference type="PANTHER" id="PTHR11690:SF243">
    <property type="entry name" value="PICKPOCKET 12-RELATED"/>
    <property type="match status" value="1"/>
</dbReference>
<dbReference type="EMBL" id="LJIJ01000022">
    <property type="protein sequence ID" value="ODN05519.1"/>
    <property type="molecule type" value="Genomic_DNA"/>
</dbReference>
<keyword evidence="9 13" id="KW-0472">Membrane</keyword>
<feature type="transmembrane region" description="Helical" evidence="13">
    <location>
        <begin position="74"/>
        <end position="95"/>
    </location>
</feature>
<dbReference type="InterPro" id="IPR001873">
    <property type="entry name" value="ENaC"/>
</dbReference>
<dbReference type="PRINTS" id="PR01078">
    <property type="entry name" value="AMINACHANNEL"/>
</dbReference>
<keyword evidence="4 12" id="KW-0894">Sodium channel</keyword>